<dbReference type="Gene3D" id="1.20.1280.50">
    <property type="match status" value="1"/>
</dbReference>
<reference evidence="3 5" key="1">
    <citation type="submission" date="2015-12" db="EMBL/GenBank/DDBJ databases">
        <title>Update maize B73 reference genome by single molecule sequencing technologies.</title>
        <authorList>
            <consortium name="Maize Genome Sequencing Project"/>
            <person name="Ware D."/>
        </authorList>
    </citation>
    <scope>NUCLEOTIDE SEQUENCE [LARGE SCALE GENOMIC DNA]</scope>
    <source>
        <strain evidence="5">cv. B73</strain>
        <tissue evidence="3">Seedling</tissue>
    </source>
</reference>
<accession>A0A3L6FXF0</accession>
<proteinExistence type="predicted"/>
<dbReference type="SMR" id="A0A1D6EA01"/>
<evidence type="ECO:0000313" key="5">
    <source>
        <dbReference type="Proteomes" id="UP000007305"/>
    </source>
</evidence>
<dbReference type="KEGG" id="zma:103646420"/>
<feature type="domain" description="F-box/LRR-repeat protein 15/At3g58940/PEG3-like LRR" evidence="2">
    <location>
        <begin position="144"/>
        <end position="227"/>
    </location>
</feature>
<dbReference type="EMBL" id="CM007648">
    <property type="protein sequence ID" value="ONM17223.1"/>
    <property type="molecule type" value="Genomic_DNA"/>
</dbReference>
<dbReference type="InterPro" id="IPR055411">
    <property type="entry name" value="LRR_FXL15/At3g58940/PEG3-like"/>
</dbReference>
<dbReference type="EnsemblPlants" id="Zm00001eb082200_T001">
    <property type="protein sequence ID" value="Zm00001eb082200_P001"/>
    <property type="gene ID" value="Zm00001eb082200"/>
</dbReference>
<dbReference type="AlphaFoldDB" id="A0A1D6EA01"/>
<evidence type="ECO:0000259" key="1">
    <source>
        <dbReference type="Pfam" id="PF00646"/>
    </source>
</evidence>
<dbReference type="PANTHER" id="PTHR34223">
    <property type="entry name" value="OS11G0201299 PROTEIN"/>
    <property type="match status" value="1"/>
</dbReference>
<sequence length="425" mass="48350">MELEAIGKRLRISSGSSSLARDRLTSLPDCVIHHIMSFLRARQVVQTCVLSTRWRHLWRSVPCLDIDQDEFKAAGSNRITEKEREHFEDFTDHLLIPNNISIALLDTLRLHVSDDEYYHRGASVRWIRHGIKYSAQNPGIMHKESNLAFWRLKKLHLSGVYLDGSFMKHVSSGCPYLEVLELKDCPCTFEEVTSHTLKNLILENCGCNGLYGITITSPTLKSLTIIGSEYYNTITLVLKAPAVAYLLLDVIAYFVKFGVSFDEMSSLAKASIYLRDCVGSGLSKHQFKLLCSVFNVTTLVLSGFQTMVISEEFPEFRNLLTLLLEKCDLSDNFQMLANFLQHSPDLEKLTLGRCKFSKDPKKKKGKARLSKGCLNQFNVRCKNLKLTEIIYEDDDAKKVVELLWSMSGDLPKNYIKLTKVDPDHP</sequence>
<accession>A0A1D6EA01</accession>
<keyword evidence="5" id="KW-1185">Reference proteome</keyword>
<dbReference type="InterPro" id="IPR032675">
    <property type="entry name" value="LRR_dom_sf"/>
</dbReference>
<dbReference type="PANTHER" id="PTHR34223:SF65">
    <property type="entry name" value="OS04G0440300 PROTEIN"/>
    <property type="match status" value="1"/>
</dbReference>
<feature type="domain" description="F-box" evidence="1">
    <location>
        <begin position="24"/>
        <end position="63"/>
    </location>
</feature>
<dbReference type="SUPFAM" id="SSF52047">
    <property type="entry name" value="RNI-like"/>
    <property type="match status" value="1"/>
</dbReference>
<dbReference type="InterPro" id="IPR053781">
    <property type="entry name" value="F-box_AtFBL13-like"/>
</dbReference>
<evidence type="ECO:0000259" key="2">
    <source>
        <dbReference type="Pfam" id="PF24758"/>
    </source>
</evidence>
<dbReference type="InterPro" id="IPR036047">
    <property type="entry name" value="F-box-like_dom_sf"/>
</dbReference>
<dbReference type="RefSeq" id="XP_008669379.1">
    <property type="nucleotide sequence ID" value="XM_008671157.4"/>
</dbReference>
<dbReference type="OMA" id="CWRRADM"/>
<dbReference type="PaxDb" id="4577-GRMZM2G146694_P02"/>
<dbReference type="OrthoDB" id="586540at2759"/>
<organism evidence="3">
    <name type="scientific">Zea mays</name>
    <name type="common">Maize</name>
    <dbReference type="NCBI Taxonomy" id="4577"/>
    <lineage>
        <taxon>Eukaryota</taxon>
        <taxon>Viridiplantae</taxon>
        <taxon>Streptophyta</taxon>
        <taxon>Embryophyta</taxon>
        <taxon>Tracheophyta</taxon>
        <taxon>Spermatophyta</taxon>
        <taxon>Magnoliopsida</taxon>
        <taxon>Liliopsida</taxon>
        <taxon>Poales</taxon>
        <taxon>Poaceae</taxon>
        <taxon>PACMAD clade</taxon>
        <taxon>Panicoideae</taxon>
        <taxon>Andropogonodae</taxon>
        <taxon>Andropogoneae</taxon>
        <taxon>Tripsacinae</taxon>
        <taxon>Zea</taxon>
    </lineage>
</organism>
<gene>
    <name evidence="4" type="primary">LOC103646420</name>
    <name evidence="3" type="ORF">ZEAMMB73_Zm00001d003606</name>
</gene>
<dbReference type="Pfam" id="PF24758">
    <property type="entry name" value="LRR_At5g56370"/>
    <property type="match status" value="1"/>
</dbReference>
<dbReference type="Gene3D" id="3.80.10.10">
    <property type="entry name" value="Ribonuclease Inhibitor"/>
    <property type="match status" value="2"/>
</dbReference>
<reference evidence="4" key="3">
    <citation type="submission" date="2021-05" db="UniProtKB">
        <authorList>
            <consortium name="EnsemblPlants"/>
        </authorList>
    </citation>
    <scope>IDENTIFICATION</scope>
    <source>
        <strain evidence="4">cv. B73</strain>
    </source>
</reference>
<dbReference type="SUPFAM" id="SSF81383">
    <property type="entry name" value="F-box domain"/>
    <property type="match status" value="1"/>
</dbReference>
<dbReference type="eggNOG" id="ENOG502SU4B">
    <property type="taxonomic scope" value="Eukaryota"/>
</dbReference>
<dbReference type="GeneID" id="103646420"/>
<reference evidence="4" key="2">
    <citation type="submission" date="2019-07" db="EMBL/GenBank/DDBJ databases">
        <authorList>
            <person name="Seetharam A."/>
            <person name="Woodhouse M."/>
            <person name="Cannon E."/>
        </authorList>
    </citation>
    <scope>NUCLEOTIDE SEQUENCE [LARGE SCALE GENOMIC DNA]</scope>
    <source>
        <strain evidence="4">cv. B73</strain>
    </source>
</reference>
<dbReference type="CDD" id="cd22160">
    <property type="entry name" value="F-box_AtFBL13-like"/>
    <property type="match status" value="1"/>
</dbReference>
<evidence type="ECO:0000313" key="3">
    <source>
        <dbReference type="EMBL" id="ONM17223.1"/>
    </source>
</evidence>
<dbReference type="Proteomes" id="UP000007305">
    <property type="component" value="Chromosome 2"/>
</dbReference>
<protein>
    <submittedName>
        <fullName evidence="3 4">Uncharacterized protein</fullName>
    </submittedName>
</protein>
<dbReference type="ExpressionAtlas" id="A0A1D6EA01">
    <property type="expression patterns" value="baseline and differential"/>
</dbReference>
<dbReference type="InterPro" id="IPR053197">
    <property type="entry name" value="F-box_SCFL_complex_component"/>
</dbReference>
<name>A0A1D6EA01_MAIZE</name>
<dbReference type="Pfam" id="PF00646">
    <property type="entry name" value="F-box"/>
    <property type="match status" value="1"/>
</dbReference>
<evidence type="ECO:0000313" key="4">
    <source>
        <dbReference type="EnsemblPlants" id="Zm00001eb082200_P001"/>
    </source>
</evidence>
<dbReference type="Gramene" id="Zm00001eb082200_T001">
    <property type="protein sequence ID" value="Zm00001eb082200_P001"/>
    <property type="gene ID" value="Zm00001eb082200"/>
</dbReference>
<dbReference type="InterPro" id="IPR001810">
    <property type="entry name" value="F-box_dom"/>
</dbReference>